<dbReference type="Gene3D" id="1.10.1740.10">
    <property type="match status" value="1"/>
</dbReference>
<proteinExistence type="inferred from homology"/>
<dbReference type="InterPro" id="IPR014284">
    <property type="entry name" value="RNA_pol_sigma-70_dom"/>
</dbReference>
<reference evidence="7" key="1">
    <citation type="journal article" date="2015" name="Nature">
        <title>Complex archaea that bridge the gap between prokaryotes and eukaryotes.</title>
        <authorList>
            <person name="Spang A."/>
            <person name="Saw J.H."/>
            <person name="Jorgensen S.L."/>
            <person name="Zaremba-Niedzwiedzka K."/>
            <person name="Martijn J."/>
            <person name="Lind A.E."/>
            <person name="van Eijk R."/>
            <person name="Schleper C."/>
            <person name="Guy L."/>
            <person name="Ettema T.J."/>
        </authorList>
    </citation>
    <scope>NUCLEOTIDE SEQUENCE</scope>
</reference>
<dbReference type="InterPro" id="IPR013325">
    <property type="entry name" value="RNA_pol_sigma_r2"/>
</dbReference>
<feature type="domain" description="RNA polymerase sigma factor 70 region 4 type 2" evidence="6">
    <location>
        <begin position="150"/>
        <end position="201"/>
    </location>
</feature>
<keyword evidence="3" id="KW-0731">Sigma factor</keyword>
<dbReference type="SUPFAM" id="SSF88946">
    <property type="entry name" value="Sigma2 domain of RNA polymerase sigma factors"/>
    <property type="match status" value="1"/>
</dbReference>
<keyword evidence="2" id="KW-0805">Transcription regulation</keyword>
<organism evidence="7">
    <name type="scientific">marine sediment metagenome</name>
    <dbReference type="NCBI Taxonomy" id="412755"/>
    <lineage>
        <taxon>unclassified sequences</taxon>
        <taxon>metagenomes</taxon>
        <taxon>ecological metagenomes</taxon>
    </lineage>
</organism>
<evidence type="ECO:0000256" key="3">
    <source>
        <dbReference type="ARBA" id="ARBA00023082"/>
    </source>
</evidence>
<dbReference type="InterPro" id="IPR013324">
    <property type="entry name" value="RNA_pol_sigma_r3/r4-like"/>
</dbReference>
<dbReference type="Pfam" id="PF04542">
    <property type="entry name" value="Sigma70_r2"/>
    <property type="match status" value="1"/>
</dbReference>
<evidence type="ECO:0000256" key="1">
    <source>
        <dbReference type="ARBA" id="ARBA00010641"/>
    </source>
</evidence>
<dbReference type="Gene3D" id="1.10.10.10">
    <property type="entry name" value="Winged helix-like DNA-binding domain superfamily/Winged helix DNA-binding domain"/>
    <property type="match status" value="1"/>
</dbReference>
<dbReference type="AlphaFoldDB" id="A0A0F9G9W3"/>
<evidence type="ECO:0000256" key="2">
    <source>
        <dbReference type="ARBA" id="ARBA00023015"/>
    </source>
</evidence>
<name>A0A0F9G9W3_9ZZZZ</name>
<dbReference type="PANTHER" id="PTHR43133:SF60">
    <property type="entry name" value="RNA POLYMERASE SIGMA FACTOR SIGV"/>
    <property type="match status" value="1"/>
</dbReference>
<dbReference type="GO" id="GO:0016987">
    <property type="term" value="F:sigma factor activity"/>
    <property type="evidence" value="ECO:0007669"/>
    <property type="project" value="UniProtKB-KW"/>
</dbReference>
<dbReference type="SUPFAM" id="SSF88659">
    <property type="entry name" value="Sigma3 and sigma4 domains of RNA polymerase sigma factors"/>
    <property type="match status" value="1"/>
</dbReference>
<dbReference type="EMBL" id="LAZR01020897">
    <property type="protein sequence ID" value="KKL87211.1"/>
    <property type="molecule type" value="Genomic_DNA"/>
</dbReference>
<dbReference type="InterPro" id="IPR036388">
    <property type="entry name" value="WH-like_DNA-bd_sf"/>
</dbReference>
<feature type="domain" description="RNA polymerase sigma-70 region 2" evidence="5">
    <location>
        <begin position="58"/>
        <end position="117"/>
    </location>
</feature>
<evidence type="ECO:0000256" key="4">
    <source>
        <dbReference type="ARBA" id="ARBA00023163"/>
    </source>
</evidence>
<dbReference type="InterPro" id="IPR013249">
    <property type="entry name" value="RNA_pol_sigma70_r4_t2"/>
</dbReference>
<evidence type="ECO:0000259" key="5">
    <source>
        <dbReference type="Pfam" id="PF04542"/>
    </source>
</evidence>
<evidence type="ECO:0000259" key="6">
    <source>
        <dbReference type="Pfam" id="PF08281"/>
    </source>
</evidence>
<gene>
    <name evidence="7" type="ORF">LCGC14_1936970</name>
</gene>
<dbReference type="InterPro" id="IPR007627">
    <property type="entry name" value="RNA_pol_sigma70_r2"/>
</dbReference>
<dbReference type="Pfam" id="PF08281">
    <property type="entry name" value="Sigma70_r4_2"/>
    <property type="match status" value="1"/>
</dbReference>
<comment type="caution">
    <text evidence="7">The sequence shown here is derived from an EMBL/GenBank/DDBJ whole genome shotgun (WGS) entry which is preliminary data.</text>
</comment>
<dbReference type="CDD" id="cd06171">
    <property type="entry name" value="Sigma70_r4"/>
    <property type="match status" value="1"/>
</dbReference>
<dbReference type="InterPro" id="IPR039425">
    <property type="entry name" value="RNA_pol_sigma-70-like"/>
</dbReference>
<protein>
    <recommendedName>
        <fullName evidence="8">RNA polymerase sigma-70 region 2 domain-containing protein</fullName>
    </recommendedName>
</protein>
<dbReference type="GO" id="GO:0006352">
    <property type="term" value="P:DNA-templated transcription initiation"/>
    <property type="evidence" value="ECO:0007669"/>
    <property type="project" value="InterPro"/>
</dbReference>
<accession>A0A0F9G9W3</accession>
<evidence type="ECO:0000313" key="7">
    <source>
        <dbReference type="EMBL" id="KKL87211.1"/>
    </source>
</evidence>
<comment type="similarity">
    <text evidence="1">Belongs to the sigma-70 factor family. ECF subfamily.</text>
</comment>
<dbReference type="NCBIfam" id="TIGR02937">
    <property type="entry name" value="sigma70-ECF"/>
    <property type="match status" value="1"/>
</dbReference>
<sequence length="209" mass="24098">MKGIANRNRTQNCHRTAKIYKHLQPLGESDDTQAIINKALSGNQIAFSTLLDTFWNGVYGFQLKRTENENDAEDITIQTFSKAFDKLHTYDPTYGFNTWLITISKNIHVDLLRKRKRNLETGGNQEAVKKVLDDSPSAEDQLINEQNLANLLQHIKKLKPHYQEVINLRYFKELSYADISKELDEPMNNIKVKLLRAKKLLAEVIKNGQ</sequence>
<dbReference type="GO" id="GO:0003677">
    <property type="term" value="F:DNA binding"/>
    <property type="evidence" value="ECO:0007669"/>
    <property type="project" value="InterPro"/>
</dbReference>
<evidence type="ECO:0008006" key="8">
    <source>
        <dbReference type="Google" id="ProtNLM"/>
    </source>
</evidence>
<keyword evidence="4" id="KW-0804">Transcription</keyword>
<dbReference type="PANTHER" id="PTHR43133">
    <property type="entry name" value="RNA POLYMERASE ECF-TYPE SIGMA FACTO"/>
    <property type="match status" value="1"/>
</dbReference>